<dbReference type="SUPFAM" id="SSF55136">
    <property type="entry name" value="Probable bacterial effector-binding domain"/>
    <property type="match status" value="1"/>
</dbReference>
<gene>
    <name evidence="7" type="ORF">CLOHIR_01788</name>
</gene>
<dbReference type="InterPro" id="IPR011256">
    <property type="entry name" value="Reg_factor_effector_dom_sf"/>
</dbReference>
<dbReference type="Pfam" id="PF06445">
    <property type="entry name" value="GyrI-like"/>
    <property type="match status" value="1"/>
</dbReference>
<keyword evidence="5" id="KW-0175">Coiled coil</keyword>
<protein>
    <submittedName>
        <fullName evidence="7">Transcriptional regulator, MerR family</fullName>
    </submittedName>
</protein>
<evidence type="ECO:0000256" key="1">
    <source>
        <dbReference type="ARBA" id="ARBA00022491"/>
    </source>
</evidence>
<reference evidence="7 8" key="1">
    <citation type="submission" date="2008-09" db="EMBL/GenBank/DDBJ databases">
        <authorList>
            <person name="Fulton L."/>
            <person name="Clifton S."/>
            <person name="Fulton B."/>
            <person name="Xu J."/>
            <person name="Minx P."/>
            <person name="Pepin K.H."/>
            <person name="Johnson M."/>
            <person name="Thiruvilangam P."/>
            <person name="Bhonagiri V."/>
            <person name="Nash W.E."/>
            <person name="Mardis E.R."/>
            <person name="Wilson R.K."/>
        </authorList>
    </citation>
    <scope>NUCLEOTIDE SEQUENCE [LARGE SCALE GENOMIC DNA]</scope>
    <source>
        <strain evidence="7 8">DSM 13275</strain>
    </source>
</reference>
<dbReference type="OrthoDB" id="9773308at2"/>
<reference evidence="7 8" key="2">
    <citation type="submission" date="2008-10" db="EMBL/GenBank/DDBJ databases">
        <title>Draft genome sequence of Clostridium hiranonis (DSM 13275).</title>
        <authorList>
            <person name="Sudarsanam P."/>
            <person name="Ley R."/>
            <person name="Guruge J."/>
            <person name="Turnbaugh P.J."/>
            <person name="Mahowald M."/>
            <person name="Liep D."/>
            <person name="Gordon J."/>
        </authorList>
    </citation>
    <scope>NUCLEOTIDE SEQUENCE [LARGE SCALE GENOMIC DNA]</scope>
    <source>
        <strain evidence="7 8">DSM 13275</strain>
    </source>
</reference>
<dbReference type="InterPro" id="IPR047057">
    <property type="entry name" value="MerR_fam"/>
</dbReference>
<evidence type="ECO:0000256" key="2">
    <source>
        <dbReference type="ARBA" id="ARBA00023015"/>
    </source>
</evidence>
<comment type="caution">
    <text evidence="7">The sequence shown here is derived from an EMBL/GenBank/DDBJ whole genome shotgun (WGS) entry which is preliminary data.</text>
</comment>
<organism evidence="7 8">
    <name type="scientific">Peptacetobacter hiranonis (strain DSM 13275 / JCM 10541 / KCTC 15199 / TO-931)</name>
    <name type="common">Clostridium hiranonis</name>
    <dbReference type="NCBI Taxonomy" id="500633"/>
    <lineage>
        <taxon>Bacteria</taxon>
        <taxon>Bacillati</taxon>
        <taxon>Bacillota</taxon>
        <taxon>Clostridia</taxon>
        <taxon>Peptostreptococcales</taxon>
        <taxon>Peptostreptococcaceae</taxon>
        <taxon>Peptacetobacter</taxon>
    </lineage>
</organism>
<feature type="domain" description="HTH merR-type" evidence="6">
    <location>
        <begin position="11"/>
        <end position="80"/>
    </location>
</feature>
<dbReference type="InterPro" id="IPR009061">
    <property type="entry name" value="DNA-bd_dom_put_sf"/>
</dbReference>
<dbReference type="PANTHER" id="PTHR30204">
    <property type="entry name" value="REDOX-CYCLING DRUG-SENSING TRANSCRIPTIONAL ACTIVATOR SOXR"/>
    <property type="match status" value="1"/>
</dbReference>
<dbReference type="AlphaFoldDB" id="B6G0Y2"/>
<evidence type="ECO:0000313" key="8">
    <source>
        <dbReference type="Proteomes" id="UP000003178"/>
    </source>
</evidence>
<dbReference type="PANTHER" id="PTHR30204:SF69">
    <property type="entry name" value="MERR-FAMILY TRANSCRIPTIONAL REGULATOR"/>
    <property type="match status" value="1"/>
</dbReference>
<dbReference type="SUPFAM" id="SSF46955">
    <property type="entry name" value="Putative DNA-binding domain"/>
    <property type="match status" value="1"/>
</dbReference>
<feature type="coiled-coil region" evidence="5">
    <location>
        <begin position="87"/>
        <end position="121"/>
    </location>
</feature>
<dbReference type="STRING" id="500633.CLOHIR_01788"/>
<keyword evidence="3" id="KW-0238">DNA-binding</keyword>
<dbReference type="eggNOG" id="COG4978">
    <property type="taxonomic scope" value="Bacteria"/>
</dbReference>
<keyword evidence="4" id="KW-0804">Transcription</keyword>
<keyword evidence="2" id="KW-0805">Transcription regulation</keyword>
<evidence type="ECO:0000256" key="4">
    <source>
        <dbReference type="ARBA" id="ARBA00023163"/>
    </source>
</evidence>
<dbReference type="eggNOG" id="COG0789">
    <property type="taxonomic scope" value="Bacteria"/>
</dbReference>
<evidence type="ECO:0000259" key="6">
    <source>
        <dbReference type="PROSITE" id="PS50937"/>
    </source>
</evidence>
<dbReference type="EMBL" id="ABWP01000070">
    <property type="protein sequence ID" value="EEA84557.1"/>
    <property type="molecule type" value="Genomic_DNA"/>
</dbReference>
<keyword evidence="8" id="KW-1185">Reference proteome</keyword>
<dbReference type="Pfam" id="PF13411">
    <property type="entry name" value="MerR_1"/>
    <property type="match status" value="1"/>
</dbReference>
<evidence type="ECO:0000313" key="7">
    <source>
        <dbReference type="EMBL" id="EEA84557.1"/>
    </source>
</evidence>
<dbReference type="GO" id="GO:0003677">
    <property type="term" value="F:DNA binding"/>
    <property type="evidence" value="ECO:0007669"/>
    <property type="project" value="UniProtKB-KW"/>
</dbReference>
<evidence type="ECO:0000256" key="3">
    <source>
        <dbReference type="ARBA" id="ARBA00023125"/>
    </source>
</evidence>
<name>B6G0Y2_PEPHT</name>
<dbReference type="Proteomes" id="UP000003178">
    <property type="component" value="Unassembled WGS sequence"/>
</dbReference>
<accession>B6G0Y2</accession>
<evidence type="ECO:0000256" key="5">
    <source>
        <dbReference type="SAM" id="Coils"/>
    </source>
</evidence>
<dbReference type="SMART" id="SM00422">
    <property type="entry name" value="HTH_MERR"/>
    <property type="match status" value="1"/>
</dbReference>
<dbReference type="PROSITE" id="PS50937">
    <property type="entry name" value="HTH_MERR_2"/>
    <property type="match status" value="1"/>
</dbReference>
<dbReference type="RefSeq" id="WP_006440650.1">
    <property type="nucleotide sequence ID" value="NZ_DS995358.1"/>
</dbReference>
<sequence>MKNFRENEIIKLTVSQFAKLHNVNKRTLHYYDEIGIFSPDYKGENGYRYYDYMQGVDFEYIKMLKELNMGLDEIKRYIDNPNEEDFKEIAEVKIKEIDQEIRTLNRRREVLEDKLNKLNKCDDLRKKNSVKVIECEEQKFFYTPFKFEDDDLKQLISHIKDVWTVDEYCKGIGSFISVDKIQRGEFEEYDGLFIEMLDDMESKNTKNTIIKPKGKYICAYHMGDWDTLPDFYDEIVEYAEENNLTLVGYSFEIGMNDFAISDMEDYITQIMIRVEENNINSVK</sequence>
<dbReference type="InterPro" id="IPR000551">
    <property type="entry name" value="MerR-type_HTH_dom"/>
</dbReference>
<dbReference type="InterPro" id="IPR029442">
    <property type="entry name" value="GyrI-like"/>
</dbReference>
<dbReference type="Gene3D" id="3.20.80.10">
    <property type="entry name" value="Regulatory factor, effector binding domain"/>
    <property type="match status" value="1"/>
</dbReference>
<proteinExistence type="predicted"/>
<dbReference type="HOGENOM" id="CLU_065103_0_2_9"/>
<dbReference type="Gene3D" id="1.10.1660.10">
    <property type="match status" value="1"/>
</dbReference>
<keyword evidence="1" id="KW-0678">Repressor</keyword>
<dbReference type="GO" id="GO:0003700">
    <property type="term" value="F:DNA-binding transcription factor activity"/>
    <property type="evidence" value="ECO:0007669"/>
    <property type="project" value="InterPro"/>
</dbReference>